<keyword evidence="4 6" id="KW-0067">ATP-binding</keyword>
<dbReference type="GO" id="GO:0005524">
    <property type="term" value="F:ATP binding"/>
    <property type="evidence" value="ECO:0007669"/>
    <property type="project" value="UniProtKB-KW"/>
</dbReference>
<dbReference type="HOGENOM" id="CLU_000604_1_2_9"/>
<evidence type="ECO:0000256" key="4">
    <source>
        <dbReference type="ARBA" id="ARBA00022840"/>
    </source>
</evidence>
<dbReference type="Proteomes" id="UP000003340">
    <property type="component" value="Unassembled WGS sequence"/>
</dbReference>
<evidence type="ECO:0000256" key="1">
    <source>
        <dbReference type="ARBA" id="ARBA00005417"/>
    </source>
</evidence>
<keyword evidence="7" id="KW-1185">Reference proteome</keyword>
<sequence>MIQVNNLTMAYRSGKGVFDLDFTVKQGEVFGYLGPNGAGKTTTIRNLMGFSSPDSGSCKIGGYDCQKDTKRIHKNLGYLPGEIAFPNGYTGMGYLKLIGELRGMKSTKRRDELIELFELDARGPVRRMSKGNKQKVGIVAAFMHDPDVYLLDEPTSGLDPLMQNRFVQLIQSEHARGKTILLSSHMFEEVERTCDRVAILRDGRLQAVEDIRRLRDSRRRTYIVTVGSELDRVHLFSSGLACKETSPLCFEIEVGADYRRFFETLVDCTVLSLDTGAQGLEQMFISYYGEEAK</sequence>
<keyword evidence="2" id="KW-0813">Transport</keyword>
<keyword evidence="3" id="KW-0547">Nucleotide-binding</keyword>
<dbReference type="CDD" id="cd03230">
    <property type="entry name" value="ABC_DR_subfamily_A"/>
    <property type="match status" value="1"/>
</dbReference>
<dbReference type="InterPro" id="IPR017871">
    <property type="entry name" value="ABC_transporter-like_CS"/>
</dbReference>
<dbReference type="Gene3D" id="3.40.50.300">
    <property type="entry name" value="P-loop containing nucleotide triphosphate hydrolases"/>
    <property type="match status" value="1"/>
</dbReference>
<dbReference type="PROSITE" id="PS00211">
    <property type="entry name" value="ABC_TRANSPORTER_1"/>
    <property type="match status" value="1"/>
</dbReference>
<dbReference type="InterPro" id="IPR003593">
    <property type="entry name" value="AAA+_ATPase"/>
</dbReference>
<name>C0E8G7_9FIRM</name>
<feature type="domain" description="ABC transporter" evidence="5">
    <location>
        <begin position="2"/>
        <end position="227"/>
    </location>
</feature>
<dbReference type="PANTHER" id="PTHR42711:SF5">
    <property type="entry name" value="ABC TRANSPORTER ATP-BINDING PROTEIN NATA"/>
    <property type="match status" value="1"/>
</dbReference>
<evidence type="ECO:0000256" key="3">
    <source>
        <dbReference type="ARBA" id="ARBA00022741"/>
    </source>
</evidence>
<dbReference type="InterPro" id="IPR003439">
    <property type="entry name" value="ABC_transporter-like_ATP-bd"/>
</dbReference>
<dbReference type="AlphaFoldDB" id="C0E8G7"/>
<proteinExistence type="inferred from homology"/>
<comment type="caution">
    <text evidence="6">The sequence shown here is derived from an EMBL/GenBank/DDBJ whole genome shotgun (WGS) entry which is preliminary data.</text>
</comment>
<dbReference type="SMART" id="SM00382">
    <property type="entry name" value="AAA"/>
    <property type="match status" value="1"/>
</dbReference>
<comment type="similarity">
    <text evidence="1">Belongs to the ABC transporter superfamily.</text>
</comment>
<dbReference type="PROSITE" id="PS50893">
    <property type="entry name" value="ABC_TRANSPORTER_2"/>
    <property type="match status" value="1"/>
</dbReference>
<evidence type="ECO:0000256" key="2">
    <source>
        <dbReference type="ARBA" id="ARBA00022448"/>
    </source>
</evidence>
<dbReference type="eggNOG" id="COG1131">
    <property type="taxonomic scope" value="Bacteria"/>
</dbReference>
<dbReference type="STRING" id="537013.CLOSTMETH_00112"/>
<dbReference type="GO" id="GO:0016887">
    <property type="term" value="F:ATP hydrolysis activity"/>
    <property type="evidence" value="ECO:0007669"/>
    <property type="project" value="InterPro"/>
</dbReference>
<evidence type="ECO:0000313" key="6">
    <source>
        <dbReference type="EMBL" id="EEG32240.1"/>
    </source>
</evidence>
<organism evidence="6 7">
    <name type="scientific">[Clostridium] methylpentosum DSM 5476</name>
    <dbReference type="NCBI Taxonomy" id="537013"/>
    <lineage>
        <taxon>Bacteria</taxon>
        <taxon>Bacillati</taxon>
        <taxon>Bacillota</taxon>
        <taxon>Clostridia</taxon>
        <taxon>Eubacteriales</taxon>
        <taxon>Oscillospiraceae</taxon>
        <taxon>Oscillospiraceae incertae sedis</taxon>
    </lineage>
</organism>
<accession>C0E8G7</accession>
<dbReference type="SUPFAM" id="SSF52540">
    <property type="entry name" value="P-loop containing nucleoside triphosphate hydrolases"/>
    <property type="match status" value="1"/>
</dbReference>
<dbReference type="Pfam" id="PF00005">
    <property type="entry name" value="ABC_tran"/>
    <property type="match status" value="1"/>
</dbReference>
<gene>
    <name evidence="6" type="ORF">CLOSTMETH_00112</name>
</gene>
<dbReference type="EMBL" id="ACEC01000004">
    <property type="protein sequence ID" value="EEG32240.1"/>
    <property type="molecule type" value="Genomic_DNA"/>
</dbReference>
<reference evidence="6 7" key="2">
    <citation type="submission" date="2009-02" db="EMBL/GenBank/DDBJ databases">
        <title>Draft genome sequence of Clostridium methylpentosum (DSM 5476).</title>
        <authorList>
            <person name="Sudarsanam P."/>
            <person name="Ley R."/>
            <person name="Guruge J."/>
            <person name="Turnbaugh P.J."/>
            <person name="Mahowald M."/>
            <person name="Liep D."/>
            <person name="Gordon J."/>
        </authorList>
    </citation>
    <scope>NUCLEOTIDE SEQUENCE [LARGE SCALE GENOMIC DNA]</scope>
    <source>
        <strain evidence="6 7">DSM 5476</strain>
    </source>
</reference>
<dbReference type="PANTHER" id="PTHR42711">
    <property type="entry name" value="ABC TRANSPORTER ATP-BINDING PROTEIN"/>
    <property type="match status" value="1"/>
</dbReference>
<dbReference type="InterPro" id="IPR050763">
    <property type="entry name" value="ABC_transporter_ATP-binding"/>
</dbReference>
<evidence type="ECO:0000313" key="7">
    <source>
        <dbReference type="Proteomes" id="UP000003340"/>
    </source>
</evidence>
<protein>
    <submittedName>
        <fullName evidence="6">ABC transporter, ATP-binding protein</fullName>
    </submittedName>
</protein>
<reference evidence="6 7" key="1">
    <citation type="submission" date="2009-01" db="EMBL/GenBank/DDBJ databases">
        <authorList>
            <person name="Fulton L."/>
            <person name="Clifton S."/>
            <person name="Fulton B."/>
            <person name="Xu J."/>
            <person name="Minx P."/>
            <person name="Pepin K.H."/>
            <person name="Johnson M."/>
            <person name="Bhonagiri V."/>
            <person name="Nash W.E."/>
            <person name="Mardis E.R."/>
            <person name="Wilson R.K."/>
        </authorList>
    </citation>
    <scope>NUCLEOTIDE SEQUENCE [LARGE SCALE GENOMIC DNA]</scope>
    <source>
        <strain evidence="6 7">DSM 5476</strain>
    </source>
</reference>
<dbReference type="InterPro" id="IPR027417">
    <property type="entry name" value="P-loop_NTPase"/>
</dbReference>
<evidence type="ECO:0000259" key="5">
    <source>
        <dbReference type="PROSITE" id="PS50893"/>
    </source>
</evidence>